<organism evidence="2 3">
    <name type="scientific">Ficus carica</name>
    <name type="common">Common fig</name>
    <dbReference type="NCBI Taxonomy" id="3494"/>
    <lineage>
        <taxon>Eukaryota</taxon>
        <taxon>Viridiplantae</taxon>
        <taxon>Streptophyta</taxon>
        <taxon>Embryophyta</taxon>
        <taxon>Tracheophyta</taxon>
        <taxon>Spermatophyta</taxon>
        <taxon>Magnoliopsida</taxon>
        <taxon>eudicotyledons</taxon>
        <taxon>Gunneridae</taxon>
        <taxon>Pentapetalae</taxon>
        <taxon>rosids</taxon>
        <taxon>fabids</taxon>
        <taxon>Rosales</taxon>
        <taxon>Moraceae</taxon>
        <taxon>Ficeae</taxon>
        <taxon>Ficus</taxon>
    </lineage>
</organism>
<dbReference type="AlphaFoldDB" id="A0AA88D3A5"/>
<feature type="compositionally biased region" description="Basic residues" evidence="1">
    <location>
        <begin position="46"/>
        <end position="58"/>
    </location>
</feature>
<name>A0AA88D3A5_FICCA</name>
<gene>
    <name evidence="2" type="ORF">TIFTF001_011949</name>
</gene>
<feature type="region of interest" description="Disordered" evidence="1">
    <location>
        <begin position="1"/>
        <end position="81"/>
    </location>
</feature>
<evidence type="ECO:0000256" key="1">
    <source>
        <dbReference type="SAM" id="MobiDB-lite"/>
    </source>
</evidence>
<feature type="compositionally biased region" description="Basic and acidic residues" evidence="1">
    <location>
        <begin position="59"/>
        <end position="68"/>
    </location>
</feature>
<comment type="caution">
    <text evidence="2">The sequence shown here is derived from an EMBL/GenBank/DDBJ whole genome shotgun (WGS) entry which is preliminary data.</text>
</comment>
<dbReference type="EMBL" id="BTGU01000015">
    <property type="protein sequence ID" value="GMN42745.1"/>
    <property type="molecule type" value="Genomic_DNA"/>
</dbReference>
<feature type="compositionally biased region" description="Basic residues" evidence="1">
    <location>
        <begin position="69"/>
        <end position="81"/>
    </location>
</feature>
<keyword evidence="3" id="KW-1185">Reference proteome</keyword>
<sequence length="81" mass="9651">MVKKNTAERTVRCSITHERQPHTHRTSAGEAIVSGNEATKFELLKSKTKRETRKKSERKRSEENESWRRRERKKSRRSTIN</sequence>
<protein>
    <submittedName>
        <fullName evidence="2">Uncharacterized protein</fullName>
    </submittedName>
</protein>
<evidence type="ECO:0000313" key="3">
    <source>
        <dbReference type="Proteomes" id="UP001187192"/>
    </source>
</evidence>
<proteinExistence type="predicted"/>
<reference evidence="2" key="1">
    <citation type="submission" date="2023-07" db="EMBL/GenBank/DDBJ databases">
        <title>draft genome sequence of fig (Ficus carica).</title>
        <authorList>
            <person name="Takahashi T."/>
            <person name="Nishimura K."/>
        </authorList>
    </citation>
    <scope>NUCLEOTIDE SEQUENCE</scope>
</reference>
<accession>A0AA88D3A5</accession>
<evidence type="ECO:0000313" key="2">
    <source>
        <dbReference type="EMBL" id="GMN42745.1"/>
    </source>
</evidence>
<dbReference type="Proteomes" id="UP001187192">
    <property type="component" value="Unassembled WGS sequence"/>
</dbReference>
<feature type="compositionally biased region" description="Basic and acidic residues" evidence="1">
    <location>
        <begin position="1"/>
        <end position="21"/>
    </location>
</feature>